<evidence type="ECO:0000313" key="3">
    <source>
        <dbReference type="Proteomes" id="UP001476247"/>
    </source>
</evidence>
<accession>A0ABP9YGT3</accession>
<proteinExistence type="predicted"/>
<name>A0ABP9YGT3_9FUNG</name>
<reference evidence="2 3" key="1">
    <citation type="submission" date="2024-04" db="EMBL/GenBank/DDBJ databases">
        <title>genome sequences of Mucor flavus KT1a and Helicostylum pulchrum KT1b strains isolation_sourced from the surface of a dry-aged beef.</title>
        <authorList>
            <person name="Toyotome T."/>
            <person name="Hosono M."/>
            <person name="Torimaru M."/>
            <person name="Fukuda K."/>
            <person name="Mikami N."/>
        </authorList>
    </citation>
    <scope>NUCLEOTIDE SEQUENCE [LARGE SCALE GENOMIC DNA]</scope>
    <source>
        <strain evidence="2 3">KT1b</strain>
    </source>
</reference>
<keyword evidence="3" id="KW-1185">Reference proteome</keyword>
<dbReference type="PANTHER" id="PTHR43691">
    <property type="entry name" value="URIDINE PHOSPHORYLASE"/>
    <property type="match status" value="1"/>
</dbReference>
<dbReference type="InterPro" id="IPR000845">
    <property type="entry name" value="Nucleoside_phosphorylase_d"/>
</dbReference>
<protein>
    <recommendedName>
        <fullName evidence="1">Nucleoside phosphorylase domain-containing protein</fullName>
    </recommendedName>
</protein>
<dbReference type="Proteomes" id="UP001476247">
    <property type="component" value="Unassembled WGS sequence"/>
</dbReference>
<dbReference type="Gene3D" id="3.40.50.1580">
    <property type="entry name" value="Nucleoside phosphorylase domain"/>
    <property type="match status" value="1"/>
</dbReference>
<feature type="domain" description="Nucleoside phosphorylase" evidence="1">
    <location>
        <begin position="32"/>
        <end position="251"/>
    </location>
</feature>
<dbReference type="CDD" id="cd17769">
    <property type="entry name" value="NP_TgUP-like"/>
    <property type="match status" value="1"/>
</dbReference>
<gene>
    <name evidence="2" type="ORF">HPULCUR_011693</name>
</gene>
<comment type="caution">
    <text evidence="2">The sequence shown here is derived from an EMBL/GenBank/DDBJ whole genome shotgun (WGS) entry which is preliminary data.</text>
</comment>
<dbReference type="SUPFAM" id="SSF53167">
    <property type="entry name" value="Purine and uridine phosphorylases"/>
    <property type="match status" value="1"/>
</dbReference>
<dbReference type="PANTHER" id="PTHR43691:SF14">
    <property type="entry name" value="URIDINE PHOSPHORYLASE"/>
    <property type="match status" value="1"/>
</dbReference>
<evidence type="ECO:0000259" key="1">
    <source>
        <dbReference type="Pfam" id="PF01048"/>
    </source>
</evidence>
<evidence type="ECO:0000313" key="2">
    <source>
        <dbReference type="EMBL" id="GAA5806163.1"/>
    </source>
</evidence>
<sequence>MKESISNANFPRDAEDRVYHISVKTGDVANRVLTVGDHVRGRRIAKLLDTEEETGHPIFEKQSQRGFLTITGRYKGVPVSIMAIGMGNCMMDFFVRETRASVDGTLAIIRFGSCGSLTTSAPAGSVVVPRGGYCIRRNLDHFAEEPIYPQLKDIPYFFSGSFKADDGMTQILAQTVENALAPAIEQGKPVGPVLTGGLNADGCSFYSSQGRQDPVFWDDNEELVEEINTKFPDTHSIEMETSMLFHLAQCARDSTKPIKAAGCMQVFADRVGNSFIRPEQVDILEPLVGKACLDALIKVNIENEMDVAGTVWEPVSERK</sequence>
<dbReference type="EMBL" id="BAABUJ010000058">
    <property type="protein sequence ID" value="GAA5806163.1"/>
    <property type="molecule type" value="Genomic_DNA"/>
</dbReference>
<dbReference type="Pfam" id="PF01048">
    <property type="entry name" value="PNP_UDP_1"/>
    <property type="match status" value="1"/>
</dbReference>
<organism evidence="2 3">
    <name type="scientific">Helicostylum pulchrum</name>
    <dbReference type="NCBI Taxonomy" id="562976"/>
    <lineage>
        <taxon>Eukaryota</taxon>
        <taxon>Fungi</taxon>
        <taxon>Fungi incertae sedis</taxon>
        <taxon>Mucoromycota</taxon>
        <taxon>Mucoromycotina</taxon>
        <taxon>Mucoromycetes</taxon>
        <taxon>Mucorales</taxon>
        <taxon>Mucorineae</taxon>
        <taxon>Mucoraceae</taxon>
        <taxon>Helicostylum</taxon>
    </lineage>
</organism>
<dbReference type="InterPro" id="IPR035994">
    <property type="entry name" value="Nucleoside_phosphorylase_sf"/>
</dbReference>